<accession>A0A9Q3HWZ4</accession>
<dbReference type="OrthoDB" id="10014409at2759"/>
<gene>
    <name evidence="1" type="ORF">O181_057405</name>
</gene>
<comment type="caution">
    <text evidence="1">The sequence shown here is derived from an EMBL/GenBank/DDBJ whole genome shotgun (WGS) entry which is preliminary data.</text>
</comment>
<protein>
    <recommendedName>
        <fullName evidence="3">Reverse transcriptase domain-containing protein</fullName>
    </recommendedName>
</protein>
<evidence type="ECO:0008006" key="3">
    <source>
        <dbReference type="Google" id="ProtNLM"/>
    </source>
</evidence>
<dbReference type="AlphaFoldDB" id="A0A9Q3HWZ4"/>
<reference evidence="1" key="1">
    <citation type="submission" date="2021-03" db="EMBL/GenBank/DDBJ databases">
        <title>Draft genome sequence of rust myrtle Austropuccinia psidii MF-1, a brazilian biotype.</title>
        <authorList>
            <person name="Quecine M.C."/>
            <person name="Pachon D.M.R."/>
            <person name="Bonatelli M.L."/>
            <person name="Correr F.H."/>
            <person name="Franceschini L.M."/>
            <person name="Leite T.F."/>
            <person name="Margarido G.R.A."/>
            <person name="Almeida C.A."/>
            <person name="Ferrarezi J.A."/>
            <person name="Labate C.A."/>
        </authorList>
    </citation>
    <scope>NUCLEOTIDE SEQUENCE</scope>
    <source>
        <strain evidence="1">MF-1</strain>
    </source>
</reference>
<dbReference type="EMBL" id="AVOT02026117">
    <property type="protein sequence ID" value="MBW0517690.1"/>
    <property type="molecule type" value="Genomic_DNA"/>
</dbReference>
<organism evidence="1 2">
    <name type="scientific">Austropuccinia psidii MF-1</name>
    <dbReference type="NCBI Taxonomy" id="1389203"/>
    <lineage>
        <taxon>Eukaryota</taxon>
        <taxon>Fungi</taxon>
        <taxon>Dikarya</taxon>
        <taxon>Basidiomycota</taxon>
        <taxon>Pucciniomycotina</taxon>
        <taxon>Pucciniomycetes</taxon>
        <taxon>Pucciniales</taxon>
        <taxon>Sphaerophragmiaceae</taxon>
        <taxon>Austropuccinia</taxon>
    </lineage>
</organism>
<evidence type="ECO:0000313" key="2">
    <source>
        <dbReference type="Proteomes" id="UP000765509"/>
    </source>
</evidence>
<keyword evidence="2" id="KW-1185">Reference proteome</keyword>
<evidence type="ECO:0000313" key="1">
    <source>
        <dbReference type="EMBL" id="MBW0517690.1"/>
    </source>
</evidence>
<sequence length="186" mass="21486">MASLNKGLEVLERALAHSQRCGVRHGAIFDQKKTDLILFTKRKITAPPIQICYQTLNFQKRVKWLGLTLMPTLTFGEHLKNLKQCINSTIAQLTRIICPTFGCNQKEERTLVSTVLITQNLHGRILWYTITRLLNMWQHTATCQITGMMRKTPTAFLKHYGNIPYFTNQHIKLTHNYIHNKLTGPK</sequence>
<name>A0A9Q3HWZ4_9BASI</name>
<dbReference type="Proteomes" id="UP000765509">
    <property type="component" value="Unassembled WGS sequence"/>
</dbReference>
<proteinExistence type="predicted"/>